<evidence type="ECO:0000313" key="2">
    <source>
        <dbReference type="Proteomes" id="UP000823486"/>
    </source>
</evidence>
<sequence length="123" mass="13685">MSLSDKGIHKTYHLTDPDPYTVTEIYSLLTHAYLKRKPAGKIPIAAGKAVLPIKPLRKFLGVEKEALDYFTWNGRFDCSQALADLAGSGISCPNFKDGIGSLVEFFSIAGIKFPFVKKFLRKF</sequence>
<name>A0ABS2QIW6_9BACI</name>
<organism evidence="1 2">
    <name type="scientific">Peribacillus deserti</name>
    <dbReference type="NCBI Taxonomy" id="673318"/>
    <lineage>
        <taxon>Bacteria</taxon>
        <taxon>Bacillati</taxon>
        <taxon>Bacillota</taxon>
        <taxon>Bacilli</taxon>
        <taxon>Bacillales</taxon>
        <taxon>Bacillaceae</taxon>
        <taxon>Peribacillus</taxon>
    </lineage>
</organism>
<evidence type="ECO:0000313" key="1">
    <source>
        <dbReference type="EMBL" id="MBM7693095.1"/>
    </source>
</evidence>
<accession>A0ABS2QIW6</accession>
<dbReference type="EMBL" id="JAFBFI010000010">
    <property type="protein sequence ID" value="MBM7693095.1"/>
    <property type="molecule type" value="Genomic_DNA"/>
</dbReference>
<dbReference type="RefSeq" id="WP_204543655.1">
    <property type="nucleotide sequence ID" value="NZ_JAFBFI010000010.1"/>
</dbReference>
<comment type="caution">
    <text evidence="1">The sequence shown here is derived from an EMBL/GenBank/DDBJ whole genome shotgun (WGS) entry which is preliminary data.</text>
</comment>
<reference evidence="1 2" key="1">
    <citation type="submission" date="2021-01" db="EMBL/GenBank/DDBJ databases">
        <title>Genomic Encyclopedia of Type Strains, Phase IV (KMG-IV): sequencing the most valuable type-strain genomes for metagenomic binning, comparative biology and taxonomic classification.</title>
        <authorList>
            <person name="Goeker M."/>
        </authorList>
    </citation>
    <scope>NUCLEOTIDE SEQUENCE [LARGE SCALE GENOMIC DNA]</scope>
    <source>
        <strain evidence="1 2">DSM 105482</strain>
    </source>
</reference>
<proteinExistence type="predicted"/>
<keyword evidence="2" id="KW-1185">Reference proteome</keyword>
<gene>
    <name evidence="1" type="ORF">JOC77_002534</name>
</gene>
<dbReference type="Proteomes" id="UP000823486">
    <property type="component" value="Unassembled WGS sequence"/>
</dbReference>
<protein>
    <submittedName>
        <fullName evidence="1">Uncharacterized protein</fullName>
    </submittedName>
</protein>